<dbReference type="CDD" id="cd00067">
    <property type="entry name" value="GAL4"/>
    <property type="match status" value="1"/>
</dbReference>
<dbReference type="Gene3D" id="4.10.240.10">
    <property type="entry name" value="Zn(2)-C6 fungal-type DNA-binding domain"/>
    <property type="match status" value="1"/>
</dbReference>
<dbReference type="EMBL" id="KV454011">
    <property type="protein sequence ID" value="ODV98237.1"/>
    <property type="molecule type" value="Genomic_DNA"/>
</dbReference>
<dbReference type="GO" id="GO:0000976">
    <property type="term" value="F:transcription cis-regulatory region binding"/>
    <property type="evidence" value="ECO:0007669"/>
    <property type="project" value="TreeGrafter"/>
</dbReference>
<protein>
    <recommendedName>
        <fullName evidence="4">Zn(2)-C6 fungal-type domain-containing protein</fullName>
    </recommendedName>
</protein>
<dbReference type="InterPro" id="IPR001138">
    <property type="entry name" value="Zn2Cys6_DnaBD"/>
</dbReference>
<comment type="subcellular location">
    <subcellularLocation>
        <location evidence="1">Nucleus</location>
    </subcellularLocation>
</comment>
<dbReference type="Pfam" id="PF11951">
    <property type="entry name" value="Fungal_trans_2"/>
    <property type="match status" value="1"/>
</dbReference>
<evidence type="ECO:0000313" key="6">
    <source>
        <dbReference type="Proteomes" id="UP000094236"/>
    </source>
</evidence>
<feature type="region of interest" description="Disordered" evidence="3">
    <location>
        <begin position="71"/>
        <end position="102"/>
    </location>
</feature>
<evidence type="ECO:0000256" key="3">
    <source>
        <dbReference type="SAM" id="MobiDB-lite"/>
    </source>
</evidence>
<keyword evidence="2" id="KW-0539">Nucleus</keyword>
<dbReference type="STRING" id="669874.A0A1E4U2L2"/>
<sequence length="602" mass="68347">RRKYSKTGCKECKRRKMKCDEGKPACWQCERLAKTCIYDPVKLKKRTRTRKVHNLNDIVNMRLFEVLGPNGNVGNSSPEDNSSTNITNFREPGQSPQTHFNNDDIHDSDSERMIIDSSNNNKQTEYNSYPLDLSPNTLAVRNVNDDKQSQNITLDTEDSGNVSKIMHIPLSSFHIGEQHQLYAEFFYNDFAKIILPFQPTTQLNPVRDILLTLAVKNSFLLSAILACGARSAFKKSALAEDEEAYCSYLSSCLTSLSKILVSQKSQLIANVEPLLLTVLLLTSDNASSTTQSWRAHLRGAKDLLIMYSASEESKKAHKKSLVLAFCRSWFVSIEILAGLAAPFGGTLESDEELNLLVNLEDFEIEYLKLIHLVRNDGFNLLYGYTNDCVLHLRSLVRLLRRVNIRRNKSLKNINKETNKDTTINKHIQETISVFEITELISQFEEDSKFQIIDKSGVIPEDHYLHPNYNKQKASENQTNKKPYPTIQPISSEAIAYSWYDISHQAYVNAALLAIVTRLVGLPKEAPFVQELVHKIISLIHFLDSANPSRSYNSMLVQWPMLEAGINCIDSNDRIKIERFFRLLAELGAGSAGYSLKKIKRAW</sequence>
<proteinExistence type="predicted"/>
<dbReference type="PANTHER" id="PTHR37534:SF49">
    <property type="entry name" value="LYSINE BIOSYNTHESIS REGULATORY PROTEIN LYS14"/>
    <property type="match status" value="1"/>
</dbReference>
<feature type="non-terminal residue" evidence="5">
    <location>
        <position position="1"/>
    </location>
</feature>
<organism evidence="5 6">
    <name type="scientific">Pachysolen tannophilus NRRL Y-2460</name>
    <dbReference type="NCBI Taxonomy" id="669874"/>
    <lineage>
        <taxon>Eukaryota</taxon>
        <taxon>Fungi</taxon>
        <taxon>Dikarya</taxon>
        <taxon>Ascomycota</taxon>
        <taxon>Saccharomycotina</taxon>
        <taxon>Pichiomycetes</taxon>
        <taxon>Pachysolenaceae</taxon>
        <taxon>Pachysolen</taxon>
    </lineage>
</organism>
<evidence type="ECO:0000256" key="2">
    <source>
        <dbReference type="ARBA" id="ARBA00023242"/>
    </source>
</evidence>
<feature type="compositionally biased region" description="Polar residues" evidence="3">
    <location>
        <begin position="72"/>
        <end position="100"/>
    </location>
</feature>
<feature type="non-terminal residue" evidence="5">
    <location>
        <position position="602"/>
    </location>
</feature>
<dbReference type="PROSITE" id="PS50048">
    <property type="entry name" value="ZN2_CY6_FUNGAL_2"/>
    <property type="match status" value="1"/>
</dbReference>
<dbReference type="PANTHER" id="PTHR37534">
    <property type="entry name" value="TRANSCRIPTIONAL ACTIVATOR PROTEIN UGA3"/>
    <property type="match status" value="1"/>
</dbReference>
<name>A0A1E4U2L2_PACTA</name>
<dbReference type="Pfam" id="PF00172">
    <property type="entry name" value="Zn_clus"/>
    <property type="match status" value="1"/>
</dbReference>
<dbReference type="InterPro" id="IPR021858">
    <property type="entry name" value="Fun_TF"/>
</dbReference>
<dbReference type="SUPFAM" id="SSF57701">
    <property type="entry name" value="Zn2/Cys6 DNA-binding domain"/>
    <property type="match status" value="1"/>
</dbReference>
<dbReference type="InterPro" id="IPR036864">
    <property type="entry name" value="Zn2-C6_fun-type_DNA-bd_sf"/>
</dbReference>
<dbReference type="GO" id="GO:0000981">
    <property type="term" value="F:DNA-binding transcription factor activity, RNA polymerase II-specific"/>
    <property type="evidence" value="ECO:0007669"/>
    <property type="project" value="InterPro"/>
</dbReference>
<keyword evidence="6" id="KW-1185">Reference proteome</keyword>
<evidence type="ECO:0000259" key="4">
    <source>
        <dbReference type="PROSITE" id="PS50048"/>
    </source>
</evidence>
<dbReference type="PROSITE" id="PS00463">
    <property type="entry name" value="ZN2_CY6_FUNGAL_1"/>
    <property type="match status" value="1"/>
</dbReference>
<reference evidence="6" key="1">
    <citation type="submission" date="2016-05" db="EMBL/GenBank/DDBJ databases">
        <title>Comparative genomics of biotechnologically important yeasts.</title>
        <authorList>
            <consortium name="DOE Joint Genome Institute"/>
            <person name="Riley R."/>
            <person name="Haridas S."/>
            <person name="Wolfe K.H."/>
            <person name="Lopes M.R."/>
            <person name="Hittinger C.T."/>
            <person name="Goker M."/>
            <person name="Salamov A."/>
            <person name="Wisecaver J."/>
            <person name="Long T.M."/>
            <person name="Aerts A.L."/>
            <person name="Barry K."/>
            <person name="Choi C."/>
            <person name="Clum A."/>
            <person name="Coughlan A.Y."/>
            <person name="Deshpande S."/>
            <person name="Douglass A.P."/>
            <person name="Hanson S.J."/>
            <person name="Klenk H.-P."/>
            <person name="Labutti K."/>
            <person name="Lapidus A."/>
            <person name="Lindquist E."/>
            <person name="Lipzen A."/>
            <person name="Meier-Kolthoff J.P."/>
            <person name="Ohm R.A."/>
            <person name="Otillar R.P."/>
            <person name="Pangilinan J."/>
            <person name="Peng Y."/>
            <person name="Rokas A."/>
            <person name="Rosa C.A."/>
            <person name="Scheuner C."/>
            <person name="Sibirny A.A."/>
            <person name="Slot J.C."/>
            <person name="Stielow J.B."/>
            <person name="Sun H."/>
            <person name="Kurtzman C.P."/>
            <person name="Blackwell M."/>
            <person name="Grigoriev I.V."/>
            <person name="Jeffries T.W."/>
        </authorList>
    </citation>
    <scope>NUCLEOTIDE SEQUENCE [LARGE SCALE GENOMIC DNA]</scope>
    <source>
        <strain evidence="6">NRRL Y-2460</strain>
    </source>
</reference>
<dbReference type="AlphaFoldDB" id="A0A1E4U2L2"/>
<feature type="domain" description="Zn(2)-C6 fungal-type" evidence="4">
    <location>
        <begin position="8"/>
        <end position="38"/>
    </location>
</feature>
<gene>
    <name evidence="5" type="ORF">PACTADRAFT_19721</name>
</gene>
<evidence type="ECO:0000313" key="5">
    <source>
        <dbReference type="EMBL" id="ODV98237.1"/>
    </source>
</evidence>
<dbReference type="OrthoDB" id="424974at2759"/>
<dbReference type="Proteomes" id="UP000094236">
    <property type="component" value="Unassembled WGS sequence"/>
</dbReference>
<dbReference type="SMART" id="SM00066">
    <property type="entry name" value="GAL4"/>
    <property type="match status" value="1"/>
</dbReference>
<dbReference type="GO" id="GO:0045944">
    <property type="term" value="P:positive regulation of transcription by RNA polymerase II"/>
    <property type="evidence" value="ECO:0007669"/>
    <property type="project" value="TreeGrafter"/>
</dbReference>
<accession>A0A1E4U2L2</accession>
<dbReference type="GO" id="GO:0008270">
    <property type="term" value="F:zinc ion binding"/>
    <property type="evidence" value="ECO:0007669"/>
    <property type="project" value="InterPro"/>
</dbReference>
<evidence type="ECO:0000256" key="1">
    <source>
        <dbReference type="ARBA" id="ARBA00004123"/>
    </source>
</evidence>
<dbReference type="GO" id="GO:0005634">
    <property type="term" value="C:nucleus"/>
    <property type="evidence" value="ECO:0007669"/>
    <property type="project" value="UniProtKB-SubCell"/>
</dbReference>